<dbReference type="OrthoDB" id="1807498at2"/>
<dbReference type="InterPro" id="IPR014986">
    <property type="entry name" value="XkdN-like"/>
</dbReference>
<dbReference type="AlphaFoldDB" id="A0A0L0W6S6"/>
<comment type="caution">
    <text evidence="1">The sequence shown here is derived from an EMBL/GenBank/DDBJ whole genome shotgun (WGS) entry which is preliminary data.</text>
</comment>
<name>A0A0L0W6S6_GOTPU</name>
<reference evidence="2" key="1">
    <citation type="submission" date="2015-07" db="EMBL/GenBank/DDBJ databases">
        <title>Draft genome sequence of the purine-degrading Gottschalkia purinilyticum DSM 1384 (formerly Clostridium purinilyticum).</title>
        <authorList>
            <person name="Poehlein A."/>
            <person name="Schiel-Bengelsdorf B."/>
            <person name="Bengelsdorf F.R."/>
            <person name="Daniel R."/>
            <person name="Duerre P."/>
        </authorList>
    </citation>
    <scope>NUCLEOTIDE SEQUENCE [LARGE SCALE GENOMIC DNA]</scope>
    <source>
        <strain evidence="2">DSM 1384</strain>
    </source>
</reference>
<evidence type="ECO:0000313" key="2">
    <source>
        <dbReference type="Proteomes" id="UP000037267"/>
    </source>
</evidence>
<proteinExistence type="predicted"/>
<dbReference type="RefSeq" id="WP_050378747.1">
    <property type="nucleotide sequence ID" value="NZ_LGSS01000022.1"/>
</dbReference>
<dbReference type="Gene3D" id="3.30.2220.30">
    <property type="match status" value="1"/>
</dbReference>
<dbReference type="STRING" id="1503.CLPU_22c00230"/>
<dbReference type="Proteomes" id="UP000037267">
    <property type="component" value="Unassembled WGS sequence"/>
</dbReference>
<dbReference type="Pfam" id="PF08890">
    <property type="entry name" value="Phage_TAC_5"/>
    <property type="match status" value="1"/>
</dbReference>
<dbReference type="EMBL" id="LGSS01000022">
    <property type="protein sequence ID" value="KNF07171.1"/>
    <property type="molecule type" value="Genomic_DNA"/>
</dbReference>
<dbReference type="InterPro" id="IPR038559">
    <property type="entry name" value="XkdN-like_sf"/>
</dbReference>
<keyword evidence="2" id="KW-1185">Reference proteome</keyword>
<protein>
    <submittedName>
        <fullName evidence="1">Phage XkdN-like protein</fullName>
    </submittedName>
</protein>
<sequence length="135" mass="15282">MSDLIKALLEIDKSKLVRPTKKVKAKRLSELAGKEVIITVQALTPSEEKDINDKAFKIGKKNKIDFDTELNKKLTLIKGISDLNLLDKELQKHFGATNSHDLIDKLFLPGEQESIYEAIKELSGYDEDTIEEIKN</sequence>
<accession>A0A0L0W6S6</accession>
<evidence type="ECO:0000313" key="1">
    <source>
        <dbReference type="EMBL" id="KNF07171.1"/>
    </source>
</evidence>
<gene>
    <name evidence="1" type="ORF">CLPU_22c00230</name>
</gene>
<organism evidence="1 2">
    <name type="scientific">Gottschalkia purinilytica</name>
    <name type="common">Clostridium purinilyticum</name>
    <dbReference type="NCBI Taxonomy" id="1503"/>
    <lineage>
        <taxon>Bacteria</taxon>
        <taxon>Bacillati</taxon>
        <taxon>Bacillota</taxon>
        <taxon>Tissierellia</taxon>
        <taxon>Tissierellales</taxon>
        <taxon>Gottschalkiaceae</taxon>
        <taxon>Gottschalkia</taxon>
    </lineage>
</organism>